<feature type="transmembrane region" description="Helical" evidence="7">
    <location>
        <begin position="66"/>
        <end position="86"/>
    </location>
</feature>
<dbReference type="KEGG" id="dru:Desru_0416"/>
<dbReference type="Pfam" id="PF00892">
    <property type="entry name" value="EamA"/>
    <property type="match status" value="2"/>
</dbReference>
<dbReference type="SUPFAM" id="SSF103481">
    <property type="entry name" value="Multidrug resistance efflux transporter EmrE"/>
    <property type="match status" value="2"/>
</dbReference>
<evidence type="ECO:0000256" key="1">
    <source>
        <dbReference type="ARBA" id="ARBA00004651"/>
    </source>
</evidence>
<evidence type="ECO:0000256" key="4">
    <source>
        <dbReference type="ARBA" id="ARBA00022692"/>
    </source>
</evidence>
<keyword evidence="10" id="KW-1185">Reference proteome</keyword>
<evidence type="ECO:0000256" key="3">
    <source>
        <dbReference type="ARBA" id="ARBA00022475"/>
    </source>
</evidence>
<feature type="transmembrane region" description="Helical" evidence="7">
    <location>
        <begin position="267"/>
        <end position="285"/>
    </location>
</feature>
<gene>
    <name evidence="9" type="ordered locus">Desru_0416</name>
</gene>
<reference evidence="9 10" key="2">
    <citation type="journal article" date="2012" name="Stand. Genomic Sci.">
        <title>Complete genome sequence of the sulfate-reducing firmicute Desulfotomaculum ruminis type strain (DL(T)).</title>
        <authorList>
            <person name="Spring S."/>
            <person name="Visser M."/>
            <person name="Lu M."/>
            <person name="Copeland A."/>
            <person name="Lapidus A."/>
            <person name="Lucas S."/>
            <person name="Cheng J.F."/>
            <person name="Han C."/>
            <person name="Tapia R."/>
            <person name="Goodwin L.A."/>
            <person name="Pitluck S."/>
            <person name="Ivanova N."/>
            <person name="Land M."/>
            <person name="Hauser L."/>
            <person name="Larimer F."/>
            <person name="Rohde M."/>
            <person name="Goker M."/>
            <person name="Detter J.C."/>
            <person name="Kyrpides N.C."/>
            <person name="Woyke T."/>
            <person name="Schaap P.J."/>
            <person name="Plugge C.M."/>
            <person name="Muyzer G."/>
            <person name="Kuever J."/>
            <person name="Pereira I.A."/>
            <person name="Parshina S.N."/>
            <person name="Bernier-Latmani R."/>
            <person name="Stams A.J."/>
            <person name="Klenk H.P."/>
        </authorList>
    </citation>
    <scope>NUCLEOTIDE SEQUENCE [LARGE SCALE GENOMIC DNA]</scope>
    <source>
        <strain evidence="10">ATCC 23193 / DSM 2154 / NCIB 8452 / DL</strain>
    </source>
</reference>
<dbReference type="RefSeq" id="WP_013840481.1">
    <property type="nucleotide sequence ID" value="NC_015589.1"/>
</dbReference>
<keyword evidence="4 7" id="KW-0812">Transmembrane</keyword>
<feature type="transmembrane region" description="Helical" evidence="7">
    <location>
        <begin position="92"/>
        <end position="115"/>
    </location>
</feature>
<protein>
    <recommendedName>
        <fullName evidence="8">EamA domain-containing protein</fullName>
    </recommendedName>
</protein>
<reference evidence="10" key="1">
    <citation type="submission" date="2011-05" db="EMBL/GenBank/DDBJ databases">
        <title>Complete sequence of Desulfotomaculum ruminis DSM 2154.</title>
        <authorList>
            <person name="Lucas S."/>
            <person name="Copeland A."/>
            <person name="Lapidus A."/>
            <person name="Cheng J.-F."/>
            <person name="Goodwin L."/>
            <person name="Pitluck S."/>
            <person name="Lu M."/>
            <person name="Detter J.C."/>
            <person name="Han C."/>
            <person name="Tapia R."/>
            <person name="Land M."/>
            <person name="Hauser L."/>
            <person name="Kyrpides N."/>
            <person name="Ivanova N."/>
            <person name="Mikhailova N."/>
            <person name="Pagani I."/>
            <person name="Stams A.J.M."/>
            <person name="Plugge C.M."/>
            <person name="Muyzer G."/>
            <person name="Kuever J."/>
            <person name="Parshina S.N."/>
            <person name="Ivanova A.E."/>
            <person name="Nazina T.N."/>
            <person name="Brambilla E."/>
            <person name="Spring S."/>
            <person name="Klenk H.-P."/>
            <person name="Woyke T."/>
        </authorList>
    </citation>
    <scope>NUCLEOTIDE SEQUENCE [LARGE SCALE GENOMIC DNA]</scope>
    <source>
        <strain evidence="10">ATCC 23193 / DSM 2154 / NCIB 8452 / DL</strain>
    </source>
</reference>
<evidence type="ECO:0000313" key="9">
    <source>
        <dbReference type="EMBL" id="AEG58706.1"/>
    </source>
</evidence>
<dbReference type="PANTHER" id="PTHR42920:SF5">
    <property type="entry name" value="EAMA DOMAIN-CONTAINING PROTEIN"/>
    <property type="match status" value="1"/>
</dbReference>
<dbReference type="STRING" id="696281.Desru_0416"/>
<accession>F6DQY2</accession>
<dbReference type="AlphaFoldDB" id="F6DQY2"/>
<dbReference type="Proteomes" id="UP000009234">
    <property type="component" value="Chromosome"/>
</dbReference>
<feature type="transmembrane region" description="Helical" evidence="7">
    <location>
        <begin position="5"/>
        <end position="23"/>
    </location>
</feature>
<comment type="subcellular location">
    <subcellularLocation>
        <location evidence="1">Cell membrane</location>
        <topology evidence="1">Multi-pass membrane protein</topology>
    </subcellularLocation>
</comment>
<evidence type="ECO:0000256" key="7">
    <source>
        <dbReference type="SAM" id="Phobius"/>
    </source>
</evidence>
<dbReference type="Gene3D" id="1.10.3730.20">
    <property type="match status" value="1"/>
</dbReference>
<comment type="similarity">
    <text evidence="2">Belongs to the EamA transporter family.</text>
</comment>
<dbReference type="OrthoDB" id="1894884at2"/>
<feature type="transmembrane region" description="Helical" evidence="7">
    <location>
        <begin position="179"/>
        <end position="200"/>
    </location>
</feature>
<feature type="transmembrane region" description="Helical" evidence="7">
    <location>
        <begin position="35"/>
        <end position="54"/>
    </location>
</feature>
<keyword evidence="3" id="KW-1003">Cell membrane</keyword>
<dbReference type="EMBL" id="CP002780">
    <property type="protein sequence ID" value="AEG58706.1"/>
    <property type="molecule type" value="Genomic_DNA"/>
</dbReference>
<name>F6DQY2_DESRL</name>
<dbReference type="InterPro" id="IPR051258">
    <property type="entry name" value="Diverse_Substrate_Transporter"/>
</dbReference>
<dbReference type="PANTHER" id="PTHR42920">
    <property type="entry name" value="OS03G0707200 PROTEIN-RELATED"/>
    <property type="match status" value="1"/>
</dbReference>
<dbReference type="InterPro" id="IPR000620">
    <property type="entry name" value="EamA_dom"/>
</dbReference>
<dbReference type="InterPro" id="IPR037185">
    <property type="entry name" value="EmrE-like"/>
</dbReference>
<feature type="transmembrane region" description="Helical" evidence="7">
    <location>
        <begin position="147"/>
        <end position="167"/>
    </location>
</feature>
<feature type="domain" description="EamA" evidence="8">
    <location>
        <begin position="151"/>
        <end position="283"/>
    </location>
</feature>
<keyword evidence="5 7" id="KW-1133">Transmembrane helix</keyword>
<proteinExistence type="inferred from homology"/>
<dbReference type="HOGENOM" id="CLU_033863_9_3_9"/>
<feature type="transmembrane region" description="Helical" evidence="7">
    <location>
        <begin position="212"/>
        <end position="232"/>
    </location>
</feature>
<feature type="transmembrane region" description="Helical" evidence="7">
    <location>
        <begin position="124"/>
        <end position="141"/>
    </location>
</feature>
<evidence type="ECO:0000256" key="2">
    <source>
        <dbReference type="ARBA" id="ARBA00007362"/>
    </source>
</evidence>
<dbReference type="eggNOG" id="COG0697">
    <property type="taxonomic scope" value="Bacteria"/>
</dbReference>
<organism evidence="9 10">
    <name type="scientific">Desulforamulus ruminis (strain ATCC 23193 / DSM 2154 / NCIMB 8452 / DL)</name>
    <name type="common">Desulfotomaculum ruminis</name>
    <dbReference type="NCBI Taxonomy" id="696281"/>
    <lineage>
        <taxon>Bacteria</taxon>
        <taxon>Bacillati</taxon>
        <taxon>Bacillota</taxon>
        <taxon>Clostridia</taxon>
        <taxon>Eubacteriales</taxon>
        <taxon>Peptococcaceae</taxon>
        <taxon>Desulforamulus</taxon>
    </lineage>
</organism>
<sequence length="299" mass="32647">MPLKGYLYVILSAIASALLPVFYKLGYHMQVTTDTLLAMRFFISAAILMTLAVATKKIQWASLKPCLGTLAVQAVIYFASAVFYILATKYMLAAVASMLFYAYPAIVLLIMTLYYHEKLSVKRLISLGLVILGCLMVINLFSQDFDLNWQGIACGLMGALMFAIYIIRGQKISREIDPVTVIACITTICSLFVVLIFPPVTMFTSPLTLPQFLVGLGSAVFCTVLALTLYLMGLAKLGASRTSIISTIELAFTIGFAWLILSEKLSAVQLLGSASIIAGIIILQTETEEVPEYSKKPSI</sequence>
<evidence type="ECO:0000313" key="10">
    <source>
        <dbReference type="Proteomes" id="UP000009234"/>
    </source>
</evidence>
<keyword evidence="6 7" id="KW-0472">Membrane</keyword>
<evidence type="ECO:0000259" key="8">
    <source>
        <dbReference type="Pfam" id="PF00892"/>
    </source>
</evidence>
<evidence type="ECO:0000256" key="5">
    <source>
        <dbReference type="ARBA" id="ARBA00022989"/>
    </source>
</evidence>
<feature type="domain" description="EamA" evidence="8">
    <location>
        <begin position="4"/>
        <end position="138"/>
    </location>
</feature>
<evidence type="ECO:0000256" key="6">
    <source>
        <dbReference type="ARBA" id="ARBA00023136"/>
    </source>
</evidence>
<dbReference type="GO" id="GO:0005886">
    <property type="term" value="C:plasma membrane"/>
    <property type="evidence" value="ECO:0007669"/>
    <property type="project" value="UniProtKB-SubCell"/>
</dbReference>
<feature type="transmembrane region" description="Helical" evidence="7">
    <location>
        <begin position="244"/>
        <end position="261"/>
    </location>
</feature>